<comment type="caution">
    <text evidence="4">The sequence shown here is derived from an EMBL/GenBank/DDBJ whole genome shotgun (WGS) entry which is preliminary data.</text>
</comment>
<sequence>MAPARWPRCAVALLVLAAPWATTAFVPAHPSCRRAAPLRSANFDGDPWEVLGVARGASKSELRKAFRKRALKTHPDVNDSPAAAEEFAKVQAAYDTLSDPKKARKADFNSRNARPSSSSAGRRPPPGYRPPSERGGGAASGWRPPPPPTTTTPGGDTWGAIFGDVFRGVASNGVRGTVRSVASDLPRSGPAAPTGAATSTNLAKIELGTRSAKKTACERQIRNSRRELEALRRRGPPADGGGYGARAPPPRSRAAAPPPPLSRAPRAAQGRPPPGDDRRVDDELEKLGARARARRRARGAAAEVRREGGRRPQRRLQLDKLKKKMGKK</sequence>
<evidence type="ECO:0000313" key="5">
    <source>
        <dbReference type="Proteomes" id="UP001363151"/>
    </source>
</evidence>
<dbReference type="InterPro" id="IPR036869">
    <property type="entry name" value="J_dom_sf"/>
</dbReference>
<proteinExistence type="predicted"/>
<feature type="compositionally biased region" description="Pro residues" evidence="1">
    <location>
        <begin position="247"/>
        <end position="262"/>
    </location>
</feature>
<dbReference type="SUPFAM" id="SSF46565">
    <property type="entry name" value="Chaperone J-domain"/>
    <property type="match status" value="1"/>
</dbReference>
<evidence type="ECO:0000313" key="4">
    <source>
        <dbReference type="EMBL" id="KAK7250286.1"/>
    </source>
</evidence>
<dbReference type="PANTHER" id="PTHR43096:SF58">
    <property type="entry name" value="CHAPERONE DNAJ-DOMAIN SUPERFAMILY PROTEIN"/>
    <property type="match status" value="1"/>
</dbReference>
<feature type="compositionally biased region" description="Low complexity" evidence="1">
    <location>
        <begin position="188"/>
        <end position="200"/>
    </location>
</feature>
<dbReference type="PROSITE" id="PS50076">
    <property type="entry name" value="DNAJ_2"/>
    <property type="match status" value="1"/>
</dbReference>
<keyword evidence="4" id="KW-0346">Stress response</keyword>
<feature type="signal peptide" evidence="2">
    <location>
        <begin position="1"/>
        <end position="24"/>
    </location>
</feature>
<dbReference type="PANTHER" id="PTHR43096">
    <property type="entry name" value="DNAJ HOMOLOG 1, MITOCHONDRIAL-RELATED"/>
    <property type="match status" value="1"/>
</dbReference>
<evidence type="ECO:0000256" key="2">
    <source>
        <dbReference type="SAM" id="SignalP"/>
    </source>
</evidence>
<dbReference type="EMBL" id="JBBJCI010000037">
    <property type="protein sequence ID" value="KAK7250286.1"/>
    <property type="molecule type" value="Genomic_DNA"/>
</dbReference>
<dbReference type="Proteomes" id="UP001363151">
    <property type="component" value="Unassembled WGS sequence"/>
</dbReference>
<dbReference type="InterPro" id="IPR001623">
    <property type="entry name" value="DnaJ_domain"/>
</dbReference>
<feature type="compositionally biased region" description="Basic and acidic residues" evidence="1">
    <location>
        <begin position="98"/>
        <end position="108"/>
    </location>
</feature>
<feature type="domain" description="J" evidence="3">
    <location>
        <begin position="46"/>
        <end position="112"/>
    </location>
</feature>
<evidence type="ECO:0000256" key="1">
    <source>
        <dbReference type="SAM" id="MobiDB-lite"/>
    </source>
</evidence>
<feature type="region of interest" description="Disordered" evidence="1">
    <location>
        <begin position="98"/>
        <end position="159"/>
    </location>
</feature>
<feature type="region of interest" description="Disordered" evidence="1">
    <location>
        <begin position="180"/>
        <end position="328"/>
    </location>
</feature>
<feature type="chain" id="PRO_5045478006" evidence="2">
    <location>
        <begin position="25"/>
        <end position="328"/>
    </location>
</feature>
<dbReference type="SMART" id="SM00271">
    <property type="entry name" value="DnaJ"/>
    <property type="match status" value="1"/>
</dbReference>
<keyword evidence="2" id="KW-0732">Signal</keyword>
<name>A0ABR1GAB7_AURAN</name>
<feature type="compositionally biased region" description="Low complexity" evidence="1">
    <location>
        <begin position="110"/>
        <end position="122"/>
    </location>
</feature>
<dbReference type="PRINTS" id="PR00625">
    <property type="entry name" value="JDOMAIN"/>
</dbReference>
<protein>
    <submittedName>
        <fullName evidence="4">DnaJ DnaJ heat shock protein B2 5</fullName>
    </submittedName>
</protein>
<feature type="compositionally biased region" description="Basic and acidic residues" evidence="1">
    <location>
        <begin position="215"/>
        <end position="232"/>
    </location>
</feature>
<feature type="compositionally biased region" description="Basic and acidic residues" evidence="1">
    <location>
        <begin position="274"/>
        <end position="288"/>
    </location>
</feature>
<feature type="compositionally biased region" description="Basic and acidic residues" evidence="1">
    <location>
        <begin position="303"/>
        <end position="320"/>
    </location>
</feature>
<evidence type="ECO:0000259" key="3">
    <source>
        <dbReference type="PROSITE" id="PS50076"/>
    </source>
</evidence>
<gene>
    <name evidence="4" type="primary">DNAJB5</name>
    <name evidence="4" type="ORF">SO694_00007212</name>
</gene>
<organism evidence="4 5">
    <name type="scientific">Aureococcus anophagefferens</name>
    <name type="common">Harmful bloom alga</name>
    <dbReference type="NCBI Taxonomy" id="44056"/>
    <lineage>
        <taxon>Eukaryota</taxon>
        <taxon>Sar</taxon>
        <taxon>Stramenopiles</taxon>
        <taxon>Ochrophyta</taxon>
        <taxon>Pelagophyceae</taxon>
        <taxon>Pelagomonadales</taxon>
        <taxon>Pelagomonadaceae</taxon>
        <taxon>Aureococcus</taxon>
    </lineage>
</organism>
<keyword evidence="5" id="KW-1185">Reference proteome</keyword>
<feature type="compositionally biased region" description="Basic residues" evidence="1">
    <location>
        <begin position="289"/>
        <end position="298"/>
    </location>
</feature>
<accession>A0ABR1GAB7</accession>
<dbReference type="Pfam" id="PF00226">
    <property type="entry name" value="DnaJ"/>
    <property type="match status" value="1"/>
</dbReference>
<dbReference type="Gene3D" id="1.10.287.110">
    <property type="entry name" value="DnaJ domain"/>
    <property type="match status" value="1"/>
</dbReference>
<reference evidence="4 5" key="1">
    <citation type="submission" date="2024-03" db="EMBL/GenBank/DDBJ databases">
        <title>Aureococcus anophagefferens CCMP1851 and Kratosvirus quantuckense: Draft genome of a second virus-susceptible host strain in the model system.</title>
        <authorList>
            <person name="Chase E."/>
            <person name="Truchon A.R."/>
            <person name="Schepens W."/>
            <person name="Wilhelm S.W."/>
        </authorList>
    </citation>
    <scope>NUCLEOTIDE SEQUENCE [LARGE SCALE GENOMIC DNA]</scope>
    <source>
        <strain evidence="4 5">CCMP1851</strain>
    </source>
</reference>
<dbReference type="CDD" id="cd06257">
    <property type="entry name" value="DnaJ"/>
    <property type="match status" value="1"/>
</dbReference>